<dbReference type="AlphaFoldDB" id="A0A2N5TZ12"/>
<evidence type="ECO:0000256" key="1">
    <source>
        <dbReference type="SAM" id="MobiDB-lite"/>
    </source>
</evidence>
<dbReference type="InterPro" id="IPR004242">
    <property type="entry name" value="Transposase_21"/>
</dbReference>
<feature type="non-terminal residue" evidence="3">
    <location>
        <position position="641"/>
    </location>
</feature>
<keyword evidence="2" id="KW-0732">Signal</keyword>
<dbReference type="PANTHER" id="PTHR46579">
    <property type="entry name" value="F5/8 TYPE C DOMAIN-CONTAINING PROTEIN-RELATED"/>
    <property type="match status" value="1"/>
</dbReference>
<dbReference type="PANTHER" id="PTHR46579:SF2">
    <property type="entry name" value="C2H2-TYPE DOMAIN-CONTAINING PROTEIN"/>
    <property type="match status" value="1"/>
</dbReference>
<feature type="compositionally biased region" description="Polar residues" evidence="1">
    <location>
        <begin position="552"/>
        <end position="628"/>
    </location>
</feature>
<sequence length="641" mass="72360">MRSFEFTETHLLVVMLQTAELLLVEGLNEDGVNCFLKVEIEKWKLANPDIPDYHCVAQQIPKFYSTSKRHVQSLGKAIATCGHALFKDPKATSEYPYHPIRNFLYQTLTDWIQSKVTLPQFKDLLDCSLPKLSNNNTMSNVWDGSVWRTFADPTDPSIIYTSVSGNLAFSLFVDWFNPFRGKQRSPVSFGAIVLVCLNLPPSARYLNKNLFIFGIIPGPEEPSLKQINNLLQPLVNELNILLHGVWFDRFSRQPRGRSLKAVIFPLIANLPALRKTAGFTSHNSKNFCSFCVLTTKNLHVIDPKKFKPRTHESHISQPSLWNQASTHAERKDISDKQGVGYSALNALPYWRPIKFCGIKLMHNMILGNLKNHAFSFLAIHDAGTILKTTYKDRRNRQLLAQGHTFDFREPSKATTGLKGKRKRTEEVEVLPQIPTHTNPSQTKRIYKQKANKLVSTAPKSQSSMVIANKNHQLQFAPSLPIHPQALIITPEKDDDPVISHQRKKSKRATSTTHSYSLRQTSFGMSDSKSTVGMSMDPPINSSSKGKERQVNKQEGNNSNNITSKLMGTQENINSKRNNNPTSWQTSPGIYSDSENTNNIPSPLKFSLSNHPNSKTQQIASSRSKTQKNFPKGKKRQLLESD</sequence>
<feature type="chain" id="PRO_5014969782" evidence="2">
    <location>
        <begin position="27"/>
        <end position="641"/>
    </location>
</feature>
<gene>
    <name evidence="3" type="ORF">PCASD_18426</name>
</gene>
<feature type="region of interest" description="Disordered" evidence="1">
    <location>
        <begin position="490"/>
        <end position="641"/>
    </location>
</feature>
<feature type="signal peptide" evidence="2">
    <location>
        <begin position="1"/>
        <end position="26"/>
    </location>
</feature>
<dbReference type="EMBL" id="PGCI01000288">
    <property type="protein sequence ID" value="PLW30743.1"/>
    <property type="molecule type" value="Genomic_DNA"/>
</dbReference>
<proteinExistence type="predicted"/>
<organism evidence="3 4">
    <name type="scientific">Puccinia coronata f. sp. avenae</name>
    <dbReference type="NCBI Taxonomy" id="200324"/>
    <lineage>
        <taxon>Eukaryota</taxon>
        <taxon>Fungi</taxon>
        <taxon>Dikarya</taxon>
        <taxon>Basidiomycota</taxon>
        <taxon>Pucciniomycotina</taxon>
        <taxon>Pucciniomycetes</taxon>
        <taxon>Pucciniales</taxon>
        <taxon>Pucciniaceae</taxon>
        <taxon>Puccinia</taxon>
    </lineage>
</organism>
<feature type="compositionally biased region" description="Polar residues" evidence="1">
    <location>
        <begin position="508"/>
        <end position="532"/>
    </location>
</feature>
<comment type="caution">
    <text evidence="3">The sequence shown here is derived from an EMBL/GenBank/DDBJ whole genome shotgun (WGS) entry which is preliminary data.</text>
</comment>
<dbReference type="Proteomes" id="UP000235392">
    <property type="component" value="Unassembled WGS sequence"/>
</dbReference>
<evidence type="ECO:0000313" key="3">
    <source>
        <dbReference type="EMBL" id="PLW30743.1"/>
    </source>
</evidence>
<evidence type="ECO:0000313" key="4">
    <source>
        <dbReference type="Proteomes" id="UP000235392"/>
    </source>
</evidence>
<name>A0A2N5TZ12_9BASI</name>
<accession>A0A2N5TZ12</accession>
<evidence type="ECO:0000256" key="2">
    <source>
        <dbReference type="SAM" id="SignalP"/>
    </source>
</evidence>
<dbReference type="Pfam" id="PF02992">
    <property type="entry name" value="Transposase_21"/>
    <property type="match status" value="1"/>
</dbReference>
<protein>
    <submittedName>
        <fullName evidence="3">Uncharacterized protein</fullName>
    </submittedName>
</protein>
<reference evidence="3 4" key="1">
    <citation type="submission" date="2017-11" db="EMBL/GenBank/DDBJ databases">
        <title>De novo assembly and phasing of dikaryotic genomes from two isolates of Puccinia coronata f. sp. avenae, the causal agent of oat crown rust.</title>
        <authorList>
            <person name="Miller M.E."/>
            <person name="Zhang Y."/>
            <person name="Omidvar V."/>
            <person name="Sperschneider J."/>
            <person name="Schwessinger B."/>
            <person name="Raley C."/>
            <person name="Palmer J.M."/>
            <person name="Garnica D."/>
            <person name="Upadhyaya N."/>
            <person name="Rathjen J."/>
            <person name="Taylor J.M."/>
            <person name="Park R.F."/>
            <person name="Dodds P.N."/>
            <person name="Hirsch C.D."/>
            <person name="Kianian S.F."/>
            <person name="Figueroa M."/>
        </authorList>
    </citation>
    <scope>NUCLEOTIDE SEQUENCE [LARGE SCALE GENOMIC DNA]</scope>
    <source>
        <strain evidence="3">12SD80</strain>
    </source>
</reference>